<dbReference type="AlphaFoldDB" id="A0A1G2IFN4"/>
<protein>
    <recommendedName>
        <fullName evidence="3">Transcription regulator PadR N-terminal domain-containing protein</fullName>
    </recommendedName>
</protein>
<comment type="caution">
    <text evidence="1">The sequence shown here is derived from an EMBL/GenBank/DDBJ whole genome shotgun (WGS) entry which is preliminary data.</text>
</comment>
<sequence length="111" mass="13070">MVISFGKNKKEFGKKIPITDLILFCIHSIISDSEQCSFERLVKECFTLFPETLKFTRYPIWPDSRKLDRPLRALRKDKLIIGDPKTFFMLTKEGEKRASEIDKIFRQGKLL</sequence>
<name>A0A1G2IFN4_9BACT</name>
<dbReference type="EMBL" id="MHOZ01000021">
    <property type="protein sequence ID" value="OGZ73514.1"/>
    <property type="molecule type" value="Genomic_DNA"/>
</dbReference>
<evidence type="ECO:0008006" key="3">
    <source>
        <dbReference type="Google" id="ProtNLM"/>
    </source>
</evidence>
<evidence type="ECO:0000313" key="2">
    <source>
        <dbReference type="Proteomes" id="UP000178826"/>
    </source>
</evidence>
<organism evidence="1 2">
    <name type="scientific">Candidatus Staskawiczbacteria bacterium RIFCSPLOWO2_01_FULL_37_25b</name>
    <dbReference type="NCBI Taxonomy" id="1802213"/>
    <lineage>
        <taxon>Bacteria</taxon>
        <taxon>Candidatus Staskawicziibacteriota</taxon>
    </lineage>
</organism>
<proteinExistence type="predicted"/>
<dbReference type="Proteomes" id="UP000178826">
    <property type="component" value="Unassembled WGS sequence"/>
</dbReference>
<accession>A0A1G2IFN4</accession>
<reference evidence="1 2" key="1">
    <citation type="journal article" date="2016" name="Nat. Commun.">
        <title>Thousands of microbial genomes shed light on interconnected biogeochemical processes in an aquifer system.</title>
        <authorList>
            <person name="Anantharaman K."/>
            <person name="Brown C.T."/>
            <person name="Hug L.A."/>
            <person name="Sharon I."/>
            <person name="Castelle C.J."/>
            <person name="Probst A.J."/>
            <person name="Thomas B.C."/>
            <person name="Singh A."/>
            <person name="Wilkins M.J."/>
            <person name="Karaoz U."/>
            <person name="Brodie E.L."/>
            <person name="Williams K.H."/>
            <person name="Hubbard S.S."/>
            <person name="Banfield J.F."/>
        </authorList>
    </citation>
    <scope>NUCLEOTIDE SEQUENCE [LARGE SCALE GENOMIC DNA]</scope>
</reference>
<evidence type="ECO:0000313" key="1">
    <source>
        <dbReference type="EMBL" id="OGZ73514.1"/>
    </source>
</evidence>
<gene>
    <name evidence="1" type="ORF">A2998_00075</name>
</gene>